<evidence type="ECO:0000256" key="1">
    <source>
        <dbReference type="ARBA" id="ARBA00004604"/>
    </source>
</evidence>
<comment type="subcellular location">
    <subcellularLocation>
        <location evidence="1">Nucleus</location>
        <location evidence="1">Nucleolus</location>
    </subcellularLocation>
</comment>
<evidence type="ECO:0000256" key="13">
    <source>
        <dbReference type="RuleBase" id="RU000492"/>
    </source>
</evidence>
<evidence type="ECO:0000256" key="4">
    <source>
        <dbReference type="ARBA" id="ARBA00022517"/>
    </source>
</evidence>
<dbReference type="GO" id="GO:0016787">
    <property type="term" value="F:hydrolase activity"/>
    <property type="evidence" value="ECO:0007669"/>
    <property type="project" value="UniProtKB-KW"/>
</dbReference>
<comment type="function">
    <text evidence="11">ATP-dependent RNA helicase required for 60S ribosomal subunit synthesis. Involved in efficient pre-rRNA processing, predominantly at site A3, which is necessary for the normal formation of 25S and 5.8S rRNAs.</text>
</comment>
<dbReference type="InterPro" id="IPR011545">
    <property type="entry name" value="DEAD/DEAH_box_helicase_dom"/>
</dbReference>
<dbReference type="InParanoid" id="A0A5J5ETS5"/>
<comment type="caution">
    <text evidence="17">The sequence shown here is derived from an EMBL/GenBank/DDBJ whole genome shotgun (WGS) entry which is preliminary data.</text>
</comment>
<dbReference type="FunFam" id="3.40.50.300:FF:000008">
    <property type="entry name" value="ATP-dependent RNA helicase RhlB"/>
    <property type="match status" value="1"/>
</dbReference>
<feature type="domain" description="Helicase C-terminal" evidence="16">
    <location>
        <begin position="430"/>
        <end position="583"/>
    </location>
</feature>
<dbReference type="Proteomes" id="UP000326924">
    <property type="component" value="Unassembled WGS sequence"/>
</dbReference>
<evidence type="ECO:0000256" key="11">
    <source>
        <dbReference type="ARBA" id="ARBA00037449"/>
    </source>
</evidence>
<dbReference type="SUPFAM" id="SSF52540">
    <property type="entry name" value="P-loop containing nucleoside triphosphate hydrolases"/>
    <property type="match status" value="1"/>
</dbReference>
<evidence type="ECO:0000256" key="5">
    <source>
        <dbReference type="ARBA" id="ARBA00022552"/>
    </source>
</evidence>
<dbReference type="GO" id="GO:0003676">
    <property type="term" value="F:nucleic acid binding"/>
    <property type="evidence" value="ECO:0007669"/>
    <property type="project" value="InterPro"/>
</dbReference>
<comment type="catalytic activity">
    <reaction evidence="12">
        <text>ATP + H2O = ADP + phosphate + H(+)</text>
        <dbReference type="Rhea" id="RHEA:13065"/>
        <dbReference type="ChEBI" id="CHEBI:15377"/>
        <dbReference type="ChEBI" id="CHEBI:15378"/>
        <dbReference type="ChEBI" id="CHEBI:30616"/>
        <dbReference type="ChEBI" id="CHEBI:43474"/>
        <dbReference type="ChEBI" id="CHEBI:456216"/>
        <dbReference type="EC" id="3.6.4.13"/>
    </reaction>
</comment>
<dbReference type="Pfam" id="PF00271">
    <property type="entry name" value="Helicase_C"/>
    <property type="match status" value="1"/>
</dbReference>
<evidence type="ECO:0000256" key="9">
    <source>
        <dbReference type="ARBA" id="ARBA00022840"/>
    </source>
</evidence>
<dbReference type="PANTHER" id="PTHR47958">
    <property type="entry name" value="ATP-DEPENDENT RNA HELICASE DBP3"/>
    <property type="match status" value="1"/>
</dbReference>
<dbReference type="Pfam" id="PF00270">
    <property type="entry name" value="DEAD"/>
    <property type="match status" value="1"/>
</dbReference>
<keyword evidence="5" id="KW-0698">rRNA processing</keyword>
<dbReference type="InterPro" id="IPR014001">
    <property type="entry name" value="Helicase_ATP-bd"/>
</dbReference>
<dbReference type="SMART" id="SM00487">
    <property type="entry name" value="DEXDc"/>
    <property type="match status" value="1"/>
</dbReference>
<keyword evidence="18" id="KW-1185">Reference proteome</keyword>
<evidence type="ECO:0000256" key="2">
    <source>
        <dbReference type="ARBA" id="ARBA00009334"/>
    </source>
</evidence>
<evidence type="ECO:0000259" key="16">
    <source>
        <dbReference type="PROSITE" id="PS51194"/>
    </source>
</evidence>
<keyword evidence="4" id="KW-0690">Ribosome biogenesis</keyword>
<dbReference type="SMART" id="SM00490">
    <property type="entry name" value="HELICc"/>
    <property type="match status" value="1"/>
</dbReference>
<accession>A0A5J5ETS5</accession>
<keyword evidence="6 13" id="KW-0547">Nucleotide-binding</keyword>
<evidence type="ECO:0000256" key="7">
    <source>
        <dbReference type="ARBA" id="ARBA00022801"/>
    </source>
</evidence>
<feature type="compositionally biased region" description="Basic residues" evidence="14">
    <location>
        <begin position="120"/>
        <end position="129"/>
    </location>
</feature>
<evidence type="ECO:0000256" key="8">
    <source>
        <dbReference type="ARBA" id="ARBA00022806"/>
    </source>
</evidence>
<dbReference type="PROSITE" id="PS51194">
    <property type="entry name" value="HELICASE_CTER"/>
    <property type="match status" value="1"/>
</dbReference>
<evidence type="ECO:0000256" key="12">
    <source>
        <dbReference type="ARBA" id="ARBA00047984"/>
    </source>
</evidence>
<keyword evidence="8 13" id="KW-0347">Helicase</keyword>
<dbReference type="GO" id="GO:0003724">
    <property type="term" value="F:RNA helicase activity"/>
    <property type="evidence" value="ECO:0007669"/>
    <property type="project" value="UniProtKB-EC"/>
</dbReference>
<dbReference type="FunCoup" id="A0A5J5ETS5">
    <property type="interactions" value="393"/>
</dbReference>
<dbReference type="InterPro" id="IPR000629">
    <property type="entry name" value="RNA-helicase_DEAD-box_CS"/>
</dbReference>
<feature type="compositionally biased region" description="Low complexity" evidence="14">
    <location>
        <begin position="140"/>
        <end position="156"/>
    </location>
</feature>
<evidence type="ECO:0000313" key="17">
    <source>
        <dbReference type="EMBL" id="KAA8903600.1"/>
    </source>
</evidence>
<dbReference type="CDD" id="cd00268">
    <property type="entry name" value="DEADc"/>
    <property type="match status" value="1"/>
</dbReference>
<dbReference type="PROSITE" id="PS51192">
    <property type="entry name" value="HELICASE_ATP_BIND_1"/>
    <property type="match status" value="1"/>
</dbReference>
<keyword evidence="10" id="KW-0539">Nucleus</keyword>
<dbReference type="PROSITE" id="PS00039">
    <property type="entry name" value="DEAD_ATP_HELICASE"/>
    <property type="match status" value="1"/>
</dbReference>
<feature type="compositionally biased region" description="Basic and acidic residues" evidence="14">
    <location>
        <begin position="108"/>
        <end position="119"/>
    </location>
</feature>
<name>A0A5J5ETS5_9PEZI</name>
<feature type="compositionally biased region" description="Basic and acidic residues" evidence="14">
    <location>
        <begin position="55"/>
        <end position="66"/>
    </location>
</feature>
<evidence type="ECO:0000256" key="3">
    <source>
        <dbReference type="ARBA" id="ARBA00012552"/>
    </source>
</evidence>
<comment type="similarity">
    <text evidence="2">Belongs to the DEAD box helicase family. DDX5/DBP2 subfamily.</text>
</comment>
<evidence type="ECO:0000313" key="18">
    <source>
        <dbReference type="Proteomes" id="UP000326924"/>
    </source>
</evidence>
<feature type="compositionally biased region" description="Basic residues" evidence="14">
    <location>
        <begin position="67"/>
        <end position="89"/>
    </location>
</feature>
<dbReference type="AlphaFoldDB" id="A0A5J5ETS5"/>
<dbReference type="InterPro" id="IPR027417">
    <property type="entry name" value="P-loop_NTPase"/>
</dbReference>
<organism evidence="17 18">
    <name type="scientific">Sphaerosporella brunnea</name>
    <dbReference type="NCBI Taxonomy" id="1250544"/>
    <lineage>
        <taxon>Eukaryota</taxon>
        <taxon>Fungi</taxon>
        <taxon>Dikarya</taxon>
        <taxon>Ascomycota</taxon>
        <taxon>Pezizomycotina</taxon>
        <taxon>Pezizomycetes</taxon>
        <taxon>Pezizales</taxon>
        <taxon>Pyronemataceae</taxon>
        <taxon>Sphaerosporella</taxon>
    </lineage>
</organism>
<dbReference type="EC" id="3.6.4.13" evidence="3"/>
<dbReference type="InterPro" id="IPR001650">
    <property type="entry name" value="Helicase_C-like"/>
</dbReference>
<sequence length="616" mass="67933">MSKRTIEDVEAGVPAVVKAKKPKKDKSEKKAKSAVEQPSVAEGVLVENGASEEVTAGKEEMKERKEKKEKKDKKEKKEKKEKKDKKQKKEKKEKASSTEGDATPAEAEPERKPSREERKATKKAAKAAKKAAEKEDSTADDSASSGPSYTPMLPATAPSATATYTQSAELTAVPSEEIDAFLKQHSVFIEDPHKLNLRPITRFSYLPPNKFDFSKFKTPSPIQAATWPFTLGGHDCIGVAETGSGKTLAFAVPAMRHVLSLAASTKKDKLGVRVVAVSPTRELAMQIFEVLEKYSKDAGLRAVCLYGGVPKDEQRRKLQTAQVIVATPGRLNDLINEGAADLSKVSYLVLDEADRMLDKGFEEDIRRIIGACPSKETRQTLMFTATWPQSVRELASTFMKQPVKITIGDRDDLRANTRIKQTVEVIDQRQKEQRLLQLIKQHQSGANKNDRILVFALYRKEASRIEGFLRSKGCRVAGIHGELSQPQRTEALGRFKSGECPLLIATDVAARGLDIPAVKLVINLTFPLTIEDYVHRIGRTGRAGADGMAHTFFTDHDKAHSGALVNILKAAKQDVPESLLKFGTTVKKKEHSAYGAFYRETDGYVYLPPASLASVY</sequence>
<keyword evidence="9 13" id="KW-0067">ATP-binding</keyword>
<feature type="region of interest" description="Disordered" evidence="14">
    <location>
        <begin position="1"/>
        <end position="156"/>
    </location>
</feature>
<evidence type="ECO:0000256" key="6">
    <source>
        <dbReference type="ARBA" id="ARBA00022741"/>
    </source>
</evidence>
<keyword evidence="7 13" id="KW-0378">Hydrolase</keyword>
<evidence type="ECO:0000256" key="10">
    <source>
        <dbReference type="ARBA" id="ARBA00023242"/>
    </source>
</evidence>
<evidence type="ECO:0000259" key="15">
    <source>
        <dbReference type="PROSITE" id="PS51192"/>
    </source>
</evidence>
<dbReference type="OrthoDB" id="196131at2759"/>
<gene>
    <name evidence="17" type="ORF">FN846DRAFT_953919</name>
</gene>
<reference evidence="17 18" key="1">
    <citation type="submission" date="2019-09" db="EMBL/GenBank/DDBJ databases">
        <title>Draft genome of the ectomycorrhizal ascomycete Sphaerosporella brunnea.</title>
        <authorList>
            <consortium name="DOE Joint Genome Institute"/>
            <person name="Benucci G.M."/>
            <person name="Marozzi G."/>
            <person name="Antonielli L."/>
            <person name="Sanchez S."/>
            <person name="Marco P."/>
            <person name="Wang X."/>
            <person name="Falini L.B."/>
            <person name="Barry K."/>
            <person name="Haridas S."/>
            <person name="Lipzen A."/>
            <person name="Labutti K."/>
            <person name="Grigoriev I.V."/>
            <person name="Murat C."/>
            <person name="Martin F."/>
            <person name="Albertini E."/>
            <person name="Donnini D."/>
            <person name="Bonito G."/>
        </authorList>
    </citation>
    <scope>NUCLEOTIDE SEQUENCE [LARGE SCALE GENOMIC DNA]</scope>
    <source>
        <strain evidence="17 18">Sb_GMNB300</strain>
    </source>
</reference>
<dbReference type="GO" id="GO:0005524">
    <property type="term" value="F:ATP binding"/>
    <property type="evidence" value="ECO:0007669"/>
    <property type="project" value="UniProtKB-KW"/>
</dbReference>
<dbReference type="Gene3D" id="3.40.50.300">
    <property type="entry name" value="P-loop containing nucleotide triphosphate hydrolases"/>
    <property type="match status" value="2"/>
</dbReference>
<dbReference type="InterPro" id="IPR044742">
    <property type="entry name" value="DEAD/DEAH_RhlB"/>
</dbReference>
<protein>
    <recommendedName>
        <fullName evidence="3">RNA helicase</fullName>
        <ecNumber evidence="3">3.6.4.13</ecNumber>
    </recommendedName>
</protein>
<feature type="domain" description="Helicase ATP-binding" evidence="15">
    <location>
        <begin position="227"/>
        <end position="405"/>
    </location>
</feature>
<evidence type="ECO:0000256" key="14">
    <source>
        <dbReference type="SAM" id="MobiDB-lite"/>
    </source>
</evidence>
<dbReference type="EMBL" id="VXIS01000116">
    <property type="protein sequence ID" value="KAA8903600.1"/>
    <property type="molecule type" value="Genomic_DNA"/>
</dbReference>
<dbReference type="CDD" id="cd18787">
    <property type="entry name" value="SF2_C_DEAD"/>
    <property type="match status" value="1"/>
</dbReference>
<proteinExistence type="inferred from homology"/>